<dbReference type="GO" id="GO:0015424">
    <property type="term" value="F:ABC-type amino acid transporter activity"/>
    <property type="evidence" value="ECO:0007669"/>
    <property type="project" value="InterPro"/>
</dbReference>
<dbReference type="InterPro" id="IPR027417">
    <property type="entry name" value="P-loop_NTPase"/>
</dbReference>
<evidence type="ECO:0000256" key="8">
    <source>
        <dbReference type="ARBA" id="ARBA00023136"/>
    </source>
</evidence>
<dbReference type="InterPro" id="IPR030679">
    <property type="entry name" value="ABC_ATPase_HisP-typ"/>
</dbReference>
<dbReference type="Gene3D" id="3.40.50.300">
    <property type="entry name" value="P-loop containing nucleotide triphosphate hydrolases"/>
    <property type="match status" value="1"/>
</dbReference>
<evidence type="ECO:0000256" key="3">
    <source>
        <dbReference type="ARBA" id="ARBA00022448"/>
    </source>
</evidence>
<protein>
    <submittedName>
        <fullName evidence="11">Amino acid ABC transporter ATP-binding protein</fullName>
    </submittedName>
</protein>
<keyword evidence="7" id="KW-0029">Amino-acid transport</keyword>
<comment type="caution">
    <text evidence="11">The sequence shown here is derived from an EMBL/GenBank/DDBJ whole genome shotgun (WGS) entry which is preliminary data.</text>
</comment>
<comment type="function">
    <text evidence="9">Involved in beta-(1--&gt;2)glucan export. Transmembrane domains (TMD) form a pore in the inner membrane and the ATP-binding domain (NBD) is responsible for energy generation.</text>
</comment>
<keyword evidence="8" id="KW-0472">Membrane</keyword>
<keyword evidence="4" id="KW-1003">Cell membrane</keyword>
<dbReference type="PROSITE" id="PS00211">
    <property type="entry name" value="ABC_TRANSPORTER_1"/>
    <property type="match status" value="1"/>
</dbReference>
<feature type="domain" description="ABC transporter" evidence="10">
    <location>
        <begin position="2"/>
        <end position="241"/>
    </location>
</feature>
<dbReference type="Proteomes" id="UP000305095">
    <property type="component" value="Unassembled WGS sequence"/>
</dbReference>
<dbReference type="PROSITE" id="PS50893">
    <property type="entry name" value="ABC_TRANSPORTER_2"/>
    <property type="match status" value="1"/>
</dbReference>
<dbReference type="EMBL" id="SZZP01000033">
    <property type="protein sequence ID" value="TKV73683.1"/>
    <property type="molecule type" value="Genomic_DNA"/>
</dbReference>
<dbReference type="SMART" id="SM00382">
    <property type="entry name" value="AAA"/>
    <property type="match status" value="1"/>
</dbReference>
<name>A0A4U6RIB1_BRAEL</name>
<dbReference type="InterPro" id="IPR017871">
    <property type="entry name" value="ABC_transporter-like_CS"/>
</dbReference>
<dbReference type="PANTHER" id="PTHR43166">
    <property type="entry name" value="AMINO ACID IMPORT ATP-BINDING PROTEIN"/>
    <property type="match status" value="1"/>
</dbReference>
<evidence type="ECO:0000256" key="4">
    <source>
        <dbReference type="ARBA" id="ARBA00022475"/>
    </source>
</evidence>
<evidence type="ECO:0000256" key="1">
    <source>
        <dbReference type="ARBA" id="ARBA00004202"/>
    </source>
</evidence>
<organism evidence="11 12">
    <name type="scientific">Bradyrhizobium elkanii</name>
    <dbReference type="NCBI Taxonomy" id="29448"/>
    <lineage>
        <taxon>Bacteria</taxon>
        <taxon>Pseudomonadati</taxon>
        <taxon>Pseudomonadota</taxon>
        <taxon>Alphaproteobacteria</taxon>
        <taxon>Hyphomicrobiales</taxon>
        <taxon>Nitrobacteraceae</taxon>
        <taxon>Bradyrhizobium</taxon>
    </lineage>
</organism>
<evidence type="ECO:0000313" key="12">
    <source>
        <dbReference type="Proteomes" id="UP000305095"/>
    </source>
</evidence>
<evidence type="ECO:0000256" key="6">
    <source>
        <dbReference type="ARBA" id="ARBA00022840"/>
    </source>
</evidence>
<keyword evidence="6 11" id="KW-0067">ATP-binding</keyword>
<evidence type="ECO:0000256" key="7">
    <source>
        <dbReference type="ARBA" id="ARBA00022970"/>
    </source>
</evidence>
<dbReference type="GO" id="GO:0005886">
    <property type="term" value="C:plasma membrane"/>
    <property type="evidence" value="ECO:0007669"/>
    <property type="project" value="UniProtKB-SubCell"/>
</dbReference>
<evidence type="ECO:0000256" key="2">
    <source>
        <dbReference type="ARBA" id="ARBA00005417"/>
    </source>
</evidence>
<gene>
    <name evidence="11" type="ORF">FDV58_36160</name>
</gene>
<reference evidence="11 12" key="1">
    <citation type="submission" date="2019-05" db="EMBL/GenBank/DDBJ databases">
        <title>Draft Genome of Bradyrhizobium elkanii strain SEMIA 938, Used in Commercial Inoculants for Lupinus spp. in Brazil.</title>
        <authorList>
            <person name="Hungria M."/>
            <person name="Delamuta J.R.M."/>
            <person name="Ribeiro R.A."/>
            <person name="Nogueira M.A."/>
        </authorList>
    </citation>
    <scope>NUCLEOTIDE SEQUENCE [LARGE SCALE GENOMIC DNA]</scope>
    <source>
        <strain evidence="11 12">Semia 938</strain>
    </source>
</reference>
<comment type="subcellular location">
    <subcellularLocation>
        <location evidence="1">Cell membrane</location>
        <topology evidence="1">Peripheral membrane protein</topology>
    </subcellularLocation>
</comment>
<dbReference type="CDD" id="cd03262">
    <property type="entry name" value="ABC_HisP_GlnQ"/>
    <property type="match status" value="1"/>
</dbReference>
<evidence type="ECO:0000256" key="5">
    <source>
        <dbReference type="ARBA" id="ARBA00022741"/>
    </source>
</evidence>
<evidence type="ECO:0000259" key="10">
    <source>
        <dbReference type="PROSITE" id="PS50893"/>
    </source>
</evidence>
<sequence length="245" mass="26757">MLEALQIRKSFGPLSVLDDVSLSVAEGEIVSLIGPSGSGKTTFLRCLALLEEISAGEIRVNGTTMAGSDAARNSQAAKLIRRDIGMVFQQFNLWPHMTVLQNVIEAPMRVRGISRDVATASAIEILAKVGIAAKRDAYPAQLSGGQQQRVAISRALAMNPKVILFDEPTSALDPELRHEVLAVLRKLADDGQTMVVVTHEMGFARNVSTRIAFLDGGKLVEESESEQFFKSPRTERAKQFLEMMF</sequence>
<dbReference type="InterPro" id="IPR003439">
    <property type="entry name" value="ABC_transporter-like_ATP-bd"/>
</dbReference>
<dbReference type="SUPFAM" id="SSF52540">
    <property type="entry name" value="P-loop containing nucleoside triphosphate hydrolases"/>
    <property type="match status" value="1"/>
</dbReference>
<dbReference type="FunFam" id="3.40.50.300:FF:000020">
    <property type="entry name" value="Amino acid ABC transporter ATP-binding component"/>
    <property type="match status" value="1"/>
</dbReference>
<proteinExistence type="inferred from homology"/>
<keyword evidence="3" id="KW-0813">Transport</keyword>
<evidence type="ECO:0000256" key="9">
    <source>
        <dbReference type="ARBA" id="ARBA00024722"/>
    </source>
</evidence>
<dbReference type="GO" id="GO:0016887">
    <property type="term" value="F:ATP hydrolysis activity"/>
    <property type="evidence" value="ECO:0007669"/>
    <property type="project" value="InterPro"/>
</dbReference>
<dbReference type="AlphaFoldDB" id="A0A4U6RIB1"/>
<keyword evidence="5" id="KW-0547">Nucleotide-binding</keyword>
<evidence type="ECO:0000313" key="11">
    <source>
        <dbReference type="EMBL" id="TKV73683.1"/>
    </source>
</evidence>
<dbReference type="InterPro" id="IPR050086">
    <property type="entry name" value="MetN_ABC_transporter-like"/>
</dbReference>
<dbReference type="PIRSF" id="PIRSF039085">
    <property type="entry name" value="ABC_ATPase_HisP"/>
    <property type="match status" value="1"/>
</dbReference>
<dbReference type="GO" id="GO:0005524">
    <property type="term" value="F:ATP binding"/>
    <property type="evidence" value="ECO:0007669"/>
    <property type="project" value="UniProtKB-KW"/>
</dbReference>
<dbReference type="PANTHER" id="PTHR43166:SF9">
    <property type="entry name" value="GLUTAMATE_ASPARTATE IMPORT ATP-BINDING PROTEIN GLTL"/>
    <property type="match status" value="1"/>
</dbReference>
<dbReference type="Pfam" id="PF00005">
    <property type="entry name" value="ABC_tran"/>
    <property type="match status" value="1"/>
</dbReference>
<accession>A0A4U6RIB1</accession>
<comment type="similarity">
    <text evidence="2">Belongs to the ABC transporter superfamily.</text>
</comment>
<dbReference type="InterPro" id="IPR003593">
    <property type="entry name" value="AAA+_ATPase"/>
</dbReference>